<dbReference type="GO" id="GO:0005886">
    <property type="term" value="C:plasma membrane"/>
    <property type="evidence" value="ECO:0007669"/>
    <property type="project" value="UniProtKB-SubCell"/>
</dbReference>
<dbReference type="Proteomes" id="UP000549765">
    <property type="component" value="Unassembled WGS sequence"/>
</dbReference>
<reference evidence="10 11" key="1">
    <citation type="submission" date="2020-04" db="EMBL/GenBank/DDBJ databases">
        <title>MicrobeNet Type strains.</title>
        <authorList>
            <person name="Nicholson A.C."/>
        </authorList>
    </citation>
    <scope>NUCLEOTIDE SEQUENCE [LARGE SCALE GENOMIC DNA]</scope>
    <source>
        <strain evidence="10 11">CCUG 61472</strain>
    </source>
</reference>
<evidence type="ECO:0000256" key="5">
    <source>
        <dbReference type="ARBA" id="ARBA00023136"/>
    </source>
</evidence>
<accession>A0A7X6N3J1</accession>
<dbReference type="Pfam" id="PF02687">
    <property type="entry name" value="FtsX"/>
    <property type="match status" value="1"/>
</dbReference>
<keyword evidence="3 7" id="KW-0812">Transmembrane</keyword>
<evidence type="ECO:0000256" key="3">
    <source>
        <dbReference type="ARBA" id="ARBA00022692"/>
    </source>
</evidence>
<keyword evidence="5 7" id="KW-0472">Membrane</keyword>
<dbReference type="InterPro" id="IPR050250">
    <property type="entry name" value="Macrolide_Exporter_MacB"/>
</dbReference>
<feature type="transmembrane region" description="Helical" evidence="7">
    <location>
        <begin position="296"/>
        <end position="317"/>
    </location>
</feature>
<dbReference type="PANTHER" id="PTHR30572">
    <property type="entry name" value="MEMBRANE COMPONENT OF TRANSPORTER-RELATED"/>
    <property type="match status" value="1"/>
</dbReference>
<evidence type="ECO:0000256" key="2">
    <source>
        <dbReference type="ARBA" id="ARBA00022475"/>
    </source>
</evidence>
<keyword evidence="11" id="KW-1185">Reference proteome</keyword>
<dbReference type="Pfam" id="PF12704">
    <property type="entry name" value="MacB_PCD"/>
    <property type="match status" value="1"/>
</dbReference>
<feature type="domain" description="ABC3 transporter permease C-terminal" evidence="8">
    <location>
        <begin position="247"/>
        <end position="358"/>
    </location>
</feature>
<evidence type="ECO:0000256" key="4">
    <source>
        <dbReference type="ARBA" id="ARBA00022989"/>
    </source>
</evidence>
<protein>
    <submittedName>
        <fullName evidence="10">FtsX-like permease family protein</fullName>
    </submittedName>
</protein>
<dbReference type="AlphaFoldDB" id="A0A7X6N3J1"/>
<evidence type="ECO:0000259" key="9">
    <source>
        <dbReference type="Pfam" id="PF12704"/>
    </source>
</evidence>
<name>A0A7X6N3J1_9LACO</name>
<evidence type="ECO:0000256" key="6">
    <source>
        <dbReference type="ARBA" id="ARBA00038076"/>
    </source>
</evidence>
<keyword evidence="4 7" id="KW-1133">Transmembrane helix</keyword>
<dbReference type="InterPro" id="IPR025857">
    <property type="entry name" value="MacB_PCD"/>
</dbReference>
<evidence type="ECO:0000256" key="7">
    <source>
        <dbReference type="SAM" id="Phobius"/>
    </source>
</evidence>
<dbReference type="EMBL" id="JAAXPN010000016">
    <property type="protein sequence ID" value="NKZ25048.1"/>
    <property type="molecule type" value="Genomic_DNA"/>
</dbReference>
<organism evidence="10 11">
    <name type="scientific">Periweissella fabalis</name>
    <dbReference type="NCBI Taxonomy" id="1070421"/>
    <lineage>
        <taxon>Bacteria</taxon>
        <taxon>Bacillati</taxon>
        <taxon>Bacillota</taxon>
        <taxon>Bacilli</taxon>
        <taxon>Lactobacillales</taxon>
        <taxon>Lactobacillaceae</taxon>
        <taxon>Periweissella</taxon>
    </lineage>
</organism>
<feature type="domain" description="MacB-like periplasmic core" evidence="9">
    <location>
        <begin position="1"/>
        <end position="206"/>
    </location>
</feature>
<comment type="caution">
    <text evidence="10">The sequence shown here is derived from an EMBL/GenBank/DDBJ whole genome shotgun (WGS) entry which is preliminary data.</text>
</comment>
<dbReference type="InterPro" id="IPR003838">
    <property type="entry name" value="ABC3_permease_C"/>
</dbReference>
<feature type="transmembrane region" description="Helical" evidence="7">
    <location>
        <begin position="329"/>
        <end position="355"/>
    </location>
</feature>
<evidence type="ECO:0000256" key="1">
    <source>
        <dbReference type="ARBA" id="ARBA00004651"/>
    </source>
</evidence>
<evidence type="ECO:0000313" key="10">
    <source>
        <dbReference type="EMBL" id="NKZ25048.1"/>
    </source>
</evidence>
<feature type="transmembrane region" description="Helical" evidence="7">
    <location>
        <begin position="236"/>
        <end position="260"/>
    </location>
</feature>
<dbReference type="GO" id="GO:0022857">
    <property type="term" value="F:transmembrane transporter activity"/>
    <property type="evidence" value="ECO:0007669"/>
    <property type="project" value="TreeGrafter"/>
</dbReference>
<dbReference type="PANTHER" id="PTHR30572:SF4">
    <property type="entry name" value="ABC TRANSPORTER PERMEASE YTRF"/>
    <property type="match status" value="1"/>
</dbReference>
<evidence type="ECO:0000259" key="8">
    <source>
        <dbReference type="Pfam" id="PF02687"/>
    </source>
</evidence>
<dbReference type="RefSeq" id="WP_168722839.1">
    <property type="nucleotide sequence ID" value="NZ_JAAXPN010000016.1"/>
</dbReference>
<sequence length="364" mass="39407">MLGIVIGISSVITILSLGNGFQKYTIKNLTQTSSKAVNVEIDFSPNDFGLIQNYFNELDLHLVESVPGVSKANYNKAKETNIMQTFQFQNGKYTKAIMLGKSSQSPIICGRNFTLMDSNSLSKVAIISKDTAEEISKNFKDVLGYGLPINGEFYEVIGIVNNSTFGDIEIPQKTYQYYNTQKNNISSIDIAVKSGYKPSKVANAVVKKLTQDGSMATQGTYSTLDMSSILDGVSKILSTLTFFISGVAGISLLIAGVGVMNMMYTSVSERTQEIGVRRAMGATRGDIRKQFMAEGLVLTVSSGLIGYAIGFLVAFIISQFLPFKVSPTLFTISIAVGTTTILGLLFSIAPANLAARKDLVDILR</sequence>
<evidence type="ECO:0000313" key="11">
    <source>
        <dbReference type="Proteomes" id="UP000549765"/>
    </source>
</evidence>
<keyword evidence="2" id="KW-1003">Cell membrane</keyword>
<comment type="similarity">
    <text evidence="6">Belongs to the ABC-4 integral membrane protein family.</text>
</comment>
<comment type="subcellular location">
    <subcellularLocation>
        <location evidence="1">Cell membrane</location>
        <topology evidence="1">Multi-pass membrane protein</topology>
    </subcellularLocation>
</comment>
<proteinExistence type="inferred from homology"/>
<gene>
    <name evidence="10" type="ORF">HF964_09665</name>
</gene>